<protein>
    <submittedName>
        <fullName evidence="1">42290_t:CDS:1</fullName>
    </submittedName>
</protein>
<proteinExistence type="predicted"/>
<feature type="non-terminal residue" evidence="1">
    <location>
        <position position="1"/>
    </location>
</feature>
<gene>
    <name evidence="1" type="ORF">GMARGA_LOCUS21201</name>
</gene>
<comment type="caution">
    <text evidence="1">The sequence shown here is derived from an EMBL/GenBank/DDBJ whole genome shotgun (WGS) entry which is preliminary data.</text>
</comment>
<feature type="non-terminal residue" evidence="1">
    <location>
        <position position="141"/>
    </location>
</feature>
<organism evidence="1 2">
    <name type="scientific">Gigaspora margarita</name>
    <dbReference type="NCBI Taxonomy" id="4874"/>
    <lineage>
        <taxon>Eukaryota</taxon>
        <taxon>Fungi</taxon>
        <taxon>Fungi incertae sedis</taxon>
        <taxon>Mucoromycota</taxon>
        <taxon>Glomeromycotina</taxon>
        <taxon>Glomeromycetes</taxon>
        <taxon>Diversisporales</taxon>
        <taxon>Gigasporaceae</taxon>
        <taxon>Gigaspora</taxon>
    </lineage>
</organism>
<keyword evidence="2" id="KW-1185">Reference proteome</keyword>
<evidence type="ECO:0000313" key="2">
    <source>
        <dbReference type="Proteomes" id="UP000789901"/>
    </source>
</evidence>
<dbReference type="EMBL" id="CAJVQB010019330">
    <property type="protein sequence ID" value="CAG8790774.1"/>
    <property type="molecule type" value="Genomic_DNA"/>
</dbReference>
<dbReference type="Proteomes" id="UP000789901">
    <property type="component" value="Unassembled WGS sequence"/>
</dbReference>
<name>A0ABN7VPQ6_GIGMA</name>
<evidence type="ECO:0000313" key="1">
    <source>
        <dbReference type="EMBL" id="CAG8790774.1"/>
    </source>
</evidence>
<sequence>MLTTIVAIIRCNKSLNKYKLLLQKEANLQDATQFLQPFYKTTNVISGSIYTTLAFIATILDPYIKLELIPANMNTEVNHAIFSNIFRSENFAPILNNSLTNSETPLNLSYTEKVAQKRRTNTFTDRTDKFIQYLNKAVLSI</sequence>
<reference evidence="1 2" key="1">
    <citation type="submission" date="2021-06" db="EMBL/GenBank/DDBJ databases">
        <authorList>
            <person name="Kallberg Y."/>
            <person name="Tangrot J."/>
            <person name="Rosling A."/>
        </authorList>
    </citation>
    <scope>NUCLEOTIDE SEQUENCE [LARGE SCALE GENOMIC DNA]</scope>
    <source>
        <strain evidence="1 2">120-4 pot B 10/14</strain>
    </source>
</reference>
<accession>A0ABN7VPQ6</accession>